<evidence type="ECO:0000256" key="2">
    <source>
        <dbReference type="ARBA" id="ARBA00006432"/>
    </source>
</evidence>
<organism evidence="9 10">
    <name type="scientific">Streptomyces pseudovenezuelae</name>
    <dbReference type="NCBI Taxonomy" id="67350"/>
    <lineage>
        <taxon>Bacteria</taxon>
        <taxon>Bacillati</taxon>
        <taxon>Actinomycetota</taxon>
        <taxon>Actinomycetes</taxon>
        <taxon>Kitasatosporales</taxon>
        <taxon>Streptomycetaceae</taxon>
        <taxon>Streptomyces</taxon>
        <taxon>Streptomyces aurantiacus group</taxon>
    </lineage>
</organism>
<dbReference type="Gene3D" id="3.40.50.980">
    <property type="match status" value="6"/>
</dbReference>
<dbReference type="NCBIfam" id="TIGR01720">
    <property type="entry name" value="NRPS-para261"/>
    <property type="match status" value="3"/>
</dbReference>
<dbReference type="GO" id="GO:0043041">
    <property type="term" value="P:amino acid activation for nonribosomal peptide biosynthetic process"/>
    <property type="evidence" value="ECO:0007669"/>
    <property type="project" value="TreeGrafter"/>
</dbReference>
<evidence type="ECO:0000256" key="7">
    <source>
        <dbReference type="SAM" id="MobiDB-lite"/>
    </source>
</evidence>
<evidence type="ECO:0000259" key="8">
    <source>
        <dbReference type="PROSITE" id="PS50075"/>
    </source>
</evidence>
<dbReference type="NCBIfam" id="NF003417">
    <property type="entry name" value="PRK04813.1"/>
    <property type="match status" value="4"/>
</dbReference>
<feature type="domain" description="Carrier" evidence="8">
    <location>
        <begin position="3691"/>
        <end position="3765"/>
    </location>
</feature>
<dbReference type="PANTHER" id="PTHR45527">
    <property type="entry name" value="NONRIBOSOMAL PEPTIDE SYNTHETASE"/>
    <property type="match status" value="1"/>
</dbReference>
<dbReference type="Gene3D" id="1.10.1200.10">
    <property type="entry name" value="ACP-like"/>
    <property type="match status" value="3"/>
</dbReference>
<dbReference type="Pfam" id="PF00501">
    <property type="entry name" value="AMP-binding"/>
    <property type="match status" value="4"/>
</dbReference>
<evidence type="ECO:0000256" key="6">
    <source>
        <dbReference type="ARBA" id="ARBA00023194"/>
    </source>
</evidence>
<dbReference type="OrthoDB" id="2472181at2"/>
<dbReference type="FunFam" id="3.40.50.12780:FF:000012">
    <property type="entry name" value="Non-ribosomal peptide synthetase"/>
    <property type="match status" value="3"/>
</dbReference>
<evidence type="ECO:0000313" key="10">
    <source>
        <dbReference type="Proteomes" id="UP000053039"/>
    </source>
</evidence>
<gene>
    <name evidence="9" type="ORF">AQI94_42030</name>
</gene>
<dbReference type="GO" id="GO:0044550">
    <property type="term" value="P:secondary metabolite biosynthetic process"/>
    <property type="evidence" value="ECO:0007669"/>
    <property type="project" value="UniProtKB-ARBA"/>
</dbReference>
<accession>A0A117PMN7</accession>
<dbReference type="Pfam" id="PF00668">
    <property type="entry name" value="Condensation"/>
    <property type="match status" value="6"/>
</dbReference>
<reference evidence="9 10" key="1">
    <citation type="submission" date="2015-10" db="EMBL/GenBank/DDBJ databases">
        <title>Draft genome sequence of Streptomyces pseudovenezuelae DSM 40212, type strain for the species Streptomyces pseudovenezuelae.</title>
        <authorList>
            <person name="Ruckert C."/>
            <person name="Winkler A."/>
            <person name="Kalinowski J."/>
            <person name="Kampfer P."/>
            <person name="Glaeser S."/>
        </authorList>
    </citation>
    <scope>NUCLEOTIDE SEQUENCE [LARGE SCALE GENOMIC DNA]</scope>
    <source>
        <strain evidence="9 10">DSM 40212</strain>
    </source>
</reference>
<dbReference type="FunFam" id="3.40.50.980:FF:000001">
    <property type="entry name" value="Non-ribosomal peptide synthetase"/>
    <property type="match status" value="3"/>
</dbReference>
<evidence type="ECO:0000256" key="3">
    <source>
        <dbReference type="ARBA" id="ARBA00022450"/>
    </source>
</evidence>
<dbReference type="GO" id="GO:0005737">
    <property type="term" value="C:cytoplasm"/>
    <property type="evidence" value="ECO:0007669"/>
    <property type="project" value="TreeGrafter"/>
</dbReference>
<dbReference type="PROSITE" id="PS00012">
    <property type="entry name" value="PHOSPHOPANTETHEINE"/>
    <property type="match status" value="3"/>
</dbReference>
<dbReference type="SUPFAM" id="SSF47336">
    <property type="entry name" value="ACP-like"/>
    <property type="match status" value="3"/>
</dbReference>
<keyword evidence="4" id="KW-0597">Phosphoprotein</keyword>
<dbReference type="Gene3D" id="3.30.300.30">
    <property type="match status" value="3"/>
</dbReference>
<evidence type="ECO:0000256" key="4">
    <source>
        <dbReference type="ARBA" id="ARBA00022553"/>
    </source>
</evidence>
<dbReference type="GO" id="GO:0017000">
    <property type="term" value="P:antibiotic biosynthetic process"/>
    <property type="evidence" value="ECO:0007669"/>
    <property type="project" value="UniProtKB-KW"/>
</dbReference>
<dbReference type="RefSeq" id="WP_062230351.1">
    <property type="nucleotide sequence ID" value="NZ_KQ948158.1"/>
</dbReference>
<feature type="region of interest" description="Disordered" evidence="7">
    <location>
        <begin position="3074"/>
        <end position="3098"/>
    </location>
</feature>
<dbReference type="CDD" id="cd05930">
    <property type="entry name" value="A_NRPS"/>
    <property type="match status" value="2"/>
</dbReference>
<evidence type="ECO:0000256" key="5">
    <source>
        <dbReference type="ARBA" id="ARBA00022737"/>
    </source>
</evidence>
<dbReference type="Proteomes" id="UP000053039">
    <property type="component" value="Unassembled WGS sequence"/>
</dbReference>
<dbReference type="GO" id="GO:0003824">
    <property type="term" value="F:catalytic activity"/>
    <property type="evidence" value="ECO:0007669"/>
    <property type="project" value="InterPro"/>
</dbReference>
<comment type="cofactor">
    <cofactor evidence="1">
        <name>pantetheine 4'-phosphate</name>
        <dbReference type="ChEBI" id="CHEBI:47942"/>
    </cofactor>
</comment>
<dbReference type="SUPFAM" id="SSF52777">
    <property type="entry name" value="CoA-dependent acyltransferases"/>
    <property type="match status" value="13"/>
</dbReference>
<dbReference type="Pfam" id="PF00550">
    <property type="entry name" value="PP-binding"/>
    <property type="match status" value="3"/>
</dbReference>
<dbReference type="InterPro" id="IPR020806">
    <property type="entry name" value="PKS_PP-bd"/>
</dbReference>
<dbReference type="FunFam" id="2.30.38.10:FF:000001">
    <property type="entry name" value="Non-ribosomal peptide synthetase PvdI"/>
    <property type="match status" value="3"/>
</dbReference>
<dbReference type="InterPro" id="IPR020845">
    <property type="entry name" value="AMP-binding_CS"/>
</dbReference>
<comment type="caution">
    <text evidence="9">The sequence shown here is derived from an EMBL/GenBank/DDBJ whole genome shotgun (WGS) entry which is preliminary data.</text>
</comment>
<dbReference type="SUPFAM" id="SSF56801">
    <property type="entry name" value="Acetyl-CoA synthetase-like"/>
    <property type="match status" value="4"/>
</dbReference>
<keyword evidence="5" id="KW-0677">Repeat</keyword>
<comment type="similarity">
    <text evidence="2">Belongs to the ATP-dependent AMP-binding enzyme family.</text>
</comment>
<feature type="non-terminal residue" evidence="9">
    <location>
        <position position="1"/>
    </location>
</feature>
<dbReference type="EMBL" id="LMWM01000061">
    <property type="protein sequence ID" value="KUM82354.1"/>
    <property type="molecule type" value="Genomic_DNA"/>
</dbReference>
<evidence type="ECO:0000256" key="1">
    <source>
        <dbReference type="ARBA" id="ARBA00001957"/>
    </source>
</evidence>
<dbReference type="CDD" id="cd19531">
    <property type="entry name" value="LCL_NRPS-like"/>
    <property type="match status" value="1"/>
</dbReference>
<dbReference type="FunFam" id="1.10.1200.10:FF:000016">
    <property type="entry name" value="Non-ribosomal peptide synthase"/>
    <property type="match status" value="1"/>
</dbReference>
<proteinExistence type="inferred from homology"/>
<dbReference type="Gene3D" id="3.30.559.10">
    <property type="entry name" value="Chloramphenicol acetyltransferase-like domain"/>
    <property type="match status" value="6"/>
</dbReference>
<protein>
    <recommendedName>
        <fullName evidence="8">Carrier domain-containing protein</fullName>
    </recommendedName>
</protein>
<dbReference type="GO" id="GO:0031177">
    <property type="term" value="F:phosphopantetheine binding"/>
    <property type="evidence" value="ECO:0007669"/>
    <property type="project" value="InterPro"/>
</dbReference>
<dbReference type="PROSITE" id="PS00455">
    <property type="entry name" value="AMP_BINDING"/>
    <property type="match status" value="4"/>
</dbReference>
<dbReference type="InterPro" id="IPR042099">
    <property type="entry name" value="ANL_N_sf"/>
</dbReference>
<evidence type="ECO:0000313" key="9">
    <source>
        <dbReference type="EMBL" id="KUM82354.1"/>
    </source>
</evidence>
<dbReference type="InterPro" id="IPR000873">
    <property type="entry name" value="AMP-dep_synth/lig_dom"/>
</dbReference>
<dbReference type="Gene3D" id="2.30.38.10">
    <property type="entry name" value="Luciferase, Domain 3"/>
    <property type="match status" value="3"/>
</dbReference>
<sequence length="4942" mass="530094">GLGDLLRGTKEYLRAVPRKGLGYGLLRYLGEWTPASGPGAEVSFNYLGQSGGPGPDSEAAGDTRRFRPTGRSLGAAQSSRGERPHLIEVNCQIADGRLDMVWTYGGEVHEEETVRRLAQRYIEALTELIAYCCHPEVGGHTPSDFPLARLDQTAVDAVTRRATTVIDDVYPLTALQQGMLFHSQLSDDPGMYWVQNGLVLDGDLDLDALKRAWELVISRHEVLRSTVVWDGVPEPLAVVSRSVPLPLTVLDFSELPADAQERAVQDHLAEDWQKGADFAAPTLVRLTLIRLADDRHQLVWSYHHLLLDGWSVPIVLGEMLEAYNAFRAGERPHLTARAPFRDFVGWVAAHDLDEARAYWSERLAGFTEPTSPGAERDTGEQGQKDVHLDLPASVAGAGLAEFARRHRLTLNTVVQGAWALVLALHAGSDDVVFGATSSGRGGQIDGMDDMVGLLLNTTPVRIHVDRDQPVADWLTGLQEEQVRARRYEHTPLATITAWSEVPSGQSLFDTLFVFENYPDETLAQGRELSAANGLATGLKHVRQQASYPLSVTAGSGRHLMIKLSYDRSRFDAGTVERLGRHLVTVLEAVAEDAGQRPVGELPVIPADEREQLVRGGNGAPASLPTVGGVHELITAWAVVCPDAVAVVSGGRVLTYGGLVGKASGLAHELRARGVGAESVVGLCLPRGVDMVVAVLGVWLAGGTYLPLDPEYPADRLEFMVADSRAQVVLREGDLAGIGPLPSTAPEVAVEPAQLAYVIYTSGSTGRPKGVQVSHGSVVGMVTALGPELGVDPGVRVLQFASFSFDAAVLDIAVTLAHGGTLVVASAGERAEPEVLTALVRAQGVGAASVVPSLLGVLDPGQVSGVETLLLGAERLTEQVARAWSPGRRLVNTYGPTEATVMVTAGAVEGAEGVPPIGSPVANARLYVLDDRLAPVPVGVAGEVFIAGPQVARGYAGRPALTGERFLPDPFMADGSRMYRSGDRARWLPDGQLDFVGRADHQVKVRGFRIEPGEIEAVLSTHPQVRTAVVLPFGDEEDRRLAAYLVPEDVAEGVPSVTDLRTYAGAHLPAFMIPSVFTELAALPLTPNGKLDRAALPAPDGERVASVGVYVAPRTDTERVLAGVWAQVLGLERVGVEDNFFDVGGDSIISIRVVARARELGVHVTVAQLFAHQTVAGLAAVAAAENTADAEQGLIVGDFPLTPVQRAYLDGEQSEPWHFNQSMVLDVSDEVDPEVLRVALHALVEQHDVLRSRFLREAGRWVGRTVAAEDADLLMTVDAVGEDEAFLDARATQVQASLDLGEGPLVRAALFERGERGGLLLLAVHHLVVDAVSWPVLLEDLTSAYEQAAAGQAVALPAKTTSFMRWAERLAELAATPELAEEAAYWRRTEAAGTALPRDHGGPNRNASVRNVRATLNSALTERLLREVPQAFRTQINDVLLSALGAVLTEWCAAPSVVVDVEGHGREDVGADVDVSRTVGWFTSVYPVVLSGPGDGDLGDLLRGTKEYLRAVPRKGLGYGLLRYLSDWAPASGPGAEVSFNYLGQSGPRTDPAGSDRPRGFRPSGRSLGESRATEGTRTHLVEVNGQIVDGRLALEWTYSRDVHEEETVRRLAQRYIEVLTELIAYCCRPGVGGHTPSDFPLARLDQAGLDRIEAQLSTAVEDVHPLTAVQQGMLFHTHLATEPGMYWAQNGLLLEGELDLGALREAWELVFSRHEVLRTKVVWEGLPRPLAVVSRSVPLPLSLVDLAHLDEEAQRHAVAEHLEADWERGADFSEPTLVRIAVIRLADDRHQMVWSHHHLLLDGWSVPIVLSEVLDAYRALRAGDRPRLPARAPFRDFVAWVNGQDGEQAREYWRERLAGVTEATVLGVERATGLQGRDEYRVPLSAPAAESRLAEFARRHRMTLNTVVQGAWSLVMALYAGSDDVVFGATSSGRGGQVDGMDDMVGLLISTTPVRVRVDRGMPVAQWLARLQDEQVQARQYEHTPLVTITETSQLPPGEALFTTVFAFENYPDQALVEGGGQAYAEDDALRAGANYGRDQSNYPLGVIASSARELVVRLSYDRAHFDEGTISRMAGHLGTVLEAIATDPDGTVGDLPLLTAAERDLLVHAWNDTRAPLPDVAGAHELVAARTVSTPDAVAVVAGDTSLTYDGLARRAARLAHRLRAMGVGAESVVALCLERGADLVVAVLAVWQAEAAYLPLDPDYPAERLRFMLTDSGASVLVGHEAVAAGLVAQAAPEAVLWLDDENTRAELATLPDTAPPVKALPDQLAYVIYTSGSTGRPKGAHLSHRGLVGLATAQRAALGTGPDDTVLAFAPFSFDASVWELVMALTAGATLVVARTPERVDPGRLSALVARTAVSVATVPPSLLDALRPGDLAGIRTLVTAGERLDGRLAAAWREHHRLFNAYGPTETTVCATVADTEGTGPDGTPPIGGPIVNTRVHVLDTSLRPVPVGVAGELFIGGPQVARGYGGRPALSAERFVADPFAQDGSRLYRSGDRVRRLQDGRLEFLGRTDDQLKVRGHRIEPAEAEAALAAHPAVRTAVVSAFGDGPERRLVAHLVPADPAEGIPSAAELRAFAGERLPEYMVPSLFVELASLPLTPSGKTDRGALPEPEGIRAGRASAYVAPATETEELLAGVWAQVLGVDRVGAQDGFFALGGHSLLAIQVVSRVREIFSVEVPLSALFDQPTVRGLAAVIDGSGLSAGPAVRPVDRADDLPLSFGQQRLWFLDQLEPGSPEYNMSARVHLTGDLDLHALGAALDAVVARHEVLRTRLVAGADGVAHQVVDPPAPVPLPVVDVSGSIDPRGEADRTVGKDGLTPFDLAHGPLVRATLVRLAPDDHVLALALHHVVFDEWSDRILRRDLSALYEAFRGGEADPLPPLPVQYADVAVWQRRWLTGDVLDRHLDYWTSQLDRAPVLELPTDRPRPPVRSTEGAVTRFTVDHRTTRALRTLSREHGTTMFMTLMAAFDVLLARYGDTDDVAVGTPVANRSLAEAEDLIGFFVNTLVLRTDLSGDPSFAELLGRVRQTALDAYGHQDLPFDRLVDALVPERDRSRTPLYDVMFSYVPGEPGDSVPAPEESEPAPPDPGIAPVDPERIPVKADLVLTLADAGGTLTGELQFSTALFDATTAERMTGHLTALLTAVAADADQPVGELRLLPPAERELLVHEWNDTAVDLPATGGLHELITAQAAATPDAVAVVTGGRALTYGALTRRANRLAHRLRTLGVGHESVVALCLDRDADMAVAALAAWQAGAGYLPLDPAYPLERLQFMMTDSGASVLVGHEAVAAGLAAQAAPQAVLWLDDENTRAELATLPDTAPPVMVLPDQLAYVIYTSGSTGRPKGVHVPHRGVTTLAEAMRPLLHAGPGDRVLAFASFSFDASVWEVVMALPTGATLVVAERQDRTPPERLATLMRRTAVTLSFMTPSLLEVLPPDELPDLATVLVGGERVEARLTAVWRERLRLLNVYGPTETTIASTAGEVVADGTPPIGTALFNERVHILDACLNPAPIGVAGELYIAGAGVTRGYGGRGALSAERFVADPFAADGSRMYRSGDRARRLPDGQLEFVGRADNQVKVRGFRIEPGEIETVLADHPGVRTAVVTAHGSGTDRKLVAYLVPADMAEGMPPVAELRAHVADHLPKFMIPAVFTEMAGMPMTRSGKIDRAALPEPDAARTDSAHTYVAPRTDVERFVAEAWAEVLGVERVGVDDNFFDLGGDSISSIRVVARVREHGVHVTAAQLFDHQTVAGLASVATGESGADADQGVVAGEFPLTPIQRWFLEQELPEAGHFNQSAVWEVAGEVDAEVLRTAARAVLEQHDVLRSRFERRDGTWTGRVVAAEAADVVSVIDADAESLETLATQVQASLDLTRGPLIRVALFDCRELGRLVLVVAHHLVVDAVSWPVLLEDLASAYEQAAEGAQTVLPPKTTSFVRWAQRLEELAGTPEIAAEAEYWHETEAQATALPRDTSGPNTVAAAQDVVTTLGTEHTQRLLREVPQAFRTQINDVLLSALGAVLTEWSGTPSVVVDVEGHGREEVGADIDVSRTVGWFTSVHPVALSSAGDGDPGDLLRRTKEYLRAVPRKGLGYGLLRYLTDWTPAPGPGAEVSFNYLGQSGDQGPDREATEDTRRFRPGRGSLGRPWSTEGDRAHLIDVNCRVAGGALEMTWTYGGEVHEQETVRRLAQRYIEILTELIAYCCRPEVGGHTPSDFPLAALDQAGLDHIEEQLPAAVEDIYPLTALQQGMLFHTRLSDDPGMYWVQNGLLLEGDLDLDALKRACGLAFSRHEVLRSTVVWEGVPEPLAVVSRSVPLPLTVLDFSQLRADAQKRAVADHLAEDWHKGADFSAPTLVRLTLIRLADDRHQLVWSYHHLLLDGWSMPIVLGEMLEAYNALRAGAEPRLAARAPFRDFAAWVADQDLDAAREYWRERLAGITETTTLGVEQATGDSGRDDHEVSVPSASAANGLAEFARRHRLTVNTVVQGAWALVLSLYAGSDDVVFGVTSSGRGGQIDGMDDMVGLLINTTPVRIHVDRERTVVDWLTEVQDEQVRGRAYEHSPLVTINESSELPPGQALFDTLFVFENYPDHTLAEGRETSAASGLQAGFNYGREQVNYPLHITAGYGRDLRIKLSYDRARLDAVTVERLAGHLVTVLEAVAEDAGRRVGELPVLSPVERDQVVRGWNDTSVQLPSVAGVQGLIAAQAERTADAVAVVSGDSVLSYGALMARANRLAHYLQGVGVGPESVVGLCVERGVDMVVAVLAVWQAGGAYLPLDPEFPAERLEFMLADSGCSVLVGHRSVAGGLPVETAVWLDDPGTGAAVSALPSSAPEGAVDPDGLAYVLYTSGSTGRPKGVLVGQRNLVGFLSAMGERPGLNPDDVLLAVTTLGFDISGLELWLPLVSGARVVVAPHEMVADPGLLAGELARVGASVVQATPSL</sequence>
<feature type="domain" description="Carrier" evidence="8">
    <location>
        <begin position="2630"/>
        <end position="2705"/>
    </location>
</feature>
<dbReference type="InterPro" id="IPR010071">
    <property type="entry name" value="AA_adenyl_dom"/>
</dbReference>
<dbReference type="InterPro" id="IPR010060">
    <property type="entry name" value="NRPS_synth"/>
</dbReference>
<dbReference type="FunFam" id="3.30.300.30:FF:000010">
    <property type="entry name" value="Enterobactin synthetase component F"/>
    <property type="match status" value="1"/>
</dbReference>
<dbReference type="InterPro" id="IPR025110">
    <property type="entry name" value="AMP-bd_C"/>
</dbReference>
<feature type="region of interest" description="Disordered" evidence="7">
    <location>
        <begin position="48"/>
        <end position="81"/>
    </location>
</feature>
<feature type="region of interest" description="Disordered" evidence="7">
    <location>
        <begin position="4118"/>
        <end position="4149"/>
    </location>
</feature>
<dbReference type="InterPro" id="IPR009081">
    <property type="entry name" value="PP-bd_ACP"/>
</dbReference>
<dbReference type="Pfam" id="PF13193">
    <property type="entry name" value="AMP-binding_C"/>
    <property type="match status" value="3"/>
</dbReference>
<dbReference type="CDD" id="cd19543">
    <property type="entry name" value="DCL_NRPS"/>
    <property type="match status" value="3"/>
</dbReference>
<keyword evidence="3" id="KW-0596">Phosphopantetheine</keyword>
<dbReference type="FunFam" id="1.10.1200.10:FF:000005">
    <property type="entry name" value="Nonribosomal peptide synthetase 1"/>
    <property type="match status" value="2"/>
</dbReference>
<dbReference type="GO" id="GO:0072330">
    <property type="term" value="P:monocarboxylic acid biosynthetic process"/>
    <property type="evidence" value="ECO:0007669"/>
    <property type="project" value="UniProtKB-ARBA"/>
</dbReference>
<dbReference type="PROSITE" id="PS50075">
    <property type="entry name" value="CARRIER"/>
    <property type="match status" value="3"/>
</dbReference>
<dbReference type="Gene3D" id="3.30.559.30">
    <property type="entry name" value="Nonribosomal peptide synthetase, condensation domain"/>
    <property type="match status" value="7"/>
</dbReference>
<dbReference type="NCBIfam" id="TIGR01733">
    <property type="entry name" value="AA-adenyl-dom"/>
    <property type="match status" value="3"/>
</dbReference>
<feature type="non-terminal residue" evidence="9">
    <location>
        <position position="4942"/>
    </location>
</feature>
<dbReference type="InterPro" id="IPR001242">
    <property type="entry name" value="Condensation_dom"/>
</dbReference>
<name>A0A117PMN7_9ACTN</name>
<dbReference type="Gene3D" id="3.40.50.12780">
    <property type="entry name" value="N-terminal domain of ligase-like"/>
    <property type="match status" value="1"/>
</dbReference>
<dbReference type="InterPro" id="IPR036736">
    <property type="entry name" value="ACP-like_sf"/>
</dbReference>
<dbReference type="PANTHER" id="PTHR45527:SF1">
    <property type="entry name" value="FATTY ACID SYNTHASE"/>
    <property type="match status" value="1"/>
</dbReference>
<dbReference type="SMART" id="SM00823">
    <property type="entry name" value="PKS_PP"/>
    <property type="match status" value="3"/>
</dbReference>
<keyword evidence="6" id="KW-0045">Antibiotic biosynthesis</keyword>
<dbReference type="CDD" id="cd19534">
    <property type="entry name" value="E_NRPS"/>
    <property type="match status" value="2"/>
</dbReference>
<dbReference type="InterPro" id="IPR006162">
    <property type="entry name" value="Ppantetheine_attach_site"/>
</dbReference>
<dbReference type="InterPro" id="IPR045851">
    <property type="entry name" value="AMP-bd_C_sf"/>
</dbReference>
<feature type="compositionally biased region" description="Basic and acidic residues" evidence="7">
    <location>
        <begin position="4126"/>
        <end position="4137"/>
    </location>
</feature>
<feature type="region of interest" description="Disordered" evidence="7">
    <location>
        <begin position="1541"/>
        <end position="1575"/>
    </location>
</feature>
<dbReference type="GO" id="GO:0008610">
    <property type="term" value="P:lipid biosynthetic process"/>
    <property type="evidence" value="ECO:0007669"/>
    <property type="project" value="UniProtKB-ARBA"/>
</dbReference>
<feature type="domain" description="Carrier" evidence="8">
    <location>
        <begin position="1111"/>
        <end position="1185"/>
    </location>
</feature>
<dbReference type="InterPro" id="IPR023213">
    <property type="entry name" value="CAT-like_dom_sf"/>
</dbReference>